<proteinExistence type="predicted"/>
<dbReference type="STRING" id="441209.GCA_001870665_02341"/>
<dbReference type="KEGG" id="rbg:BG454_12800"/>
<protein>
    <submittedName>
        <fullName evidence="1">Uncharacterized protein</fullName>
    </submittedName>
</protein>
<dbReference type="EMBL" id="CP024899">
    <property type="protein sequence ID" value="ATX66582.1"/>
    <property type="molecule type" value="Genomic_DNA"/>
</dbReference>
<accession>A0A2K8KAW5</accession>
<organism evidence="1 2">
    <name type="scientific">Roseinatronobacter bogoriensis subsp. barguzinensis</name>
    <dbReference type="NCBI Taxonomy" id="441209"/>
    <lineage>
        <taxon>Bacteria</taxon>
        <taxon>Pseudomonadati</taxon>
        <taxon>Pseudomonadota</taxon>
        <taxon>Alphaproteobacteria</taxon>
        <taxon>Rhodobacterales</taxon>
        <taxon>Paracoccaceae</taxon>
        <taxon>Roseinatronobacter</taxon>
    </lineage>
</organism>
<dbReference type="AlphaFoldDB" id="A0A2K8KAW5"/>
<gene>
    <name evidence="1" type="ORF">BG454_12800</name>
</gene>
<sequence length="44" mass="4915">MRYIFRFLLVLVLLAAVAVVAYSYVGDLTAQRTPTETPVTLEVN</sequence>
<dbReference type="Proteomes" id="UP000228948">
    <property type="component" value="Chromosome"/>
</dbReference>
<keyword evidence="2" id="KW-1185">Reference proteome</keyword>
<evidence type="ECO:0000313" key="2">
    <source>
        <dbReference type="Proteomes" id="UP000228948"/>
    </source>
</evidence>
<evidence type="ECO:0000313" key="1">
    <source>
        <dbReference type="EMBL" id="ATX66582.1"/>
    </source>
</evidence>
<dbReference type="RefSeq" id="WP_260162105.1">
    <property type="nucleotide sequence ID" value="NZ_CP024899.1"/>
</dbReference>
<name>A0A2K8KAW5_9RHOB</name>
<reference evidence="1 2" key="1">
    <citation type="submission" date="2017-11" db="EMBL/GenBank/DDBJ databases">
        <title>Revised Sequence and Annotation of the Rhodobaca barguzinensis strain alga05 Genome.</title>
        <authorList>
            <person name="Kopejtka K."/>
            <person name="Tomasch J.M."/>
            <person name="Bunk B."/>
            <person name="Koblizek M."/>
        </authorList>
    </citation>
    <scope>NUCLEOTIDE SEQUENCE [LARGE SCALE GENOMIC DNA]</scope>
    <source>
        <strain evidence="2">alga05</strain>
    </source>
</reference>